<comment type="caution">
    <text evidence="2">The sequence shown here is derived from an EMBL/GenBank/DDBJ whole genome shotgun (WGS) entry which is preliminary data.</text>
</comment>
<reference evidence="2 3" key="1">
    <citation type="submission" date="2015-06" db="EMBL/GenBank/DDBJ databases">
        <title>Talaromyces atroroseus IBT 11181 draft genome.</title>
        <authorList>
            <person name="Rasmussen K.B."/>
            <person name="Rasmussen S."/>
            <person name="Petersen B."/>
            <person name="Sicheritz-Ponten T."/>
            <person name="Mortensen U.H."/>
            <person name="Thrane U."/>
        </authorList>
    </citation>
    <scope>NUCLEOTIDE SEQUENCE [LARGE SCALE GENOMIC DNA]</scope>
    <source>
        <strain evidence="2 3">IBT 11181</strain>
    </source>
</reference>
<dbReference type="AlphaFoldDB" id="A0A225AJQ6"/>
<protein>
    <submittedName>
        <fullName evidence="2">Uncharacterized protein</fullName>
    </submittedName>
</protein>
<accession>A0A225AJQ6</accession>
<gene>
    <name evidence="2" type="ORF">UA08_05091</name>
</gene>
<name>A0A225AJQ6_TALAT</name>
<evidence type="ECO:0000256" key="1">
    <source>
        <dbReference type="SAM" id="MobiDB-lite"/>
    </source>
</evidence>
<sequence length="138" mass="15417">MELSNVCITTSRVKPVVVVVVDIRNCSPGRPPSVKQIPAVSLHTRNILAFAAENPNLYGDVPFFPPQPRFPFYKLITTQLVTVTIYLVMTTTTLKTKRVPLEQIALTFGDTVEHQVSSNSTIEKASDEENLSEEREPF</sequence>
<feature type="region of interest" description="Disordered" evidence="1">
    <location>
        <begin position="117"/>
        <end position="138"/>
    </location>
</feature>
<evidence type="ECO:0000313" key="2">
    <source>
        <dbReference type="EMBL" id="OKL59603.1"/>
    </source>
</evidence>
<dbReference type="GeneID" id="31004847"/>
<evidence type="ECO:0000313" key="3">
    <source>
        <dbReference type="Proteomes" id="UP000214365"/>
    </source>
</evidence>
<dbReference type="EMBL" id="LFMY01000007">
    <property type="protein sequence ID" value="OKL59603.1"/>
    <property type="molecule type" value="Genomic_DNA"/>
</dbReference>
<organism evidence="2 3">
    <name type="scientific">Talaromyces atroroseus</name>
    <dbReference type="NCBI Taxonomy" id="1441469"/>
    <lineage>
        <taxon>Eukaryota</taxon>
        <taxon>Fungi</taxon>
        <taxon>Dikarya</taxon>
        <taxon>Ascomycota</taxon>
        <taxon>Pezizomycotina</taxon>
        <taxon>Eurotiomycetes</taxon>
        <taxon>Eurotiomycetidae</taxon>
        <taxon>Eurotiales</taxon>
        <taxon>Trichocomaceae</taxon>
        <taxon>Talaromyces</taxon>
        <taxon>Talaromyces sect. Trachyspermi</taxon>
    </lineage>
</organism>
<dbReference type="RefSeq" id="XP_020119724.1">
    <property type="nucleotide sequence ID" value="XM_020267375.1"/>
</dbReference>
<proteinExistence type="predicted"/>
<dbReference type="Proteomes" id="UP000214365">
    <property type="component" value="Unassembled WGS sequence"/>
</dbReference>
<feature type="compositionally biased region" description="Basic and acidic residues" evidence="1">
    <location>
        <begin position="124"/>
        <end position="138"/>
    </location>
</feature>
<keyword evidence="3" id="KW-1185">Reference proteome</keyword>